<dbReference type="EMBL" id="CP045032">
    <property type="protein sequence ID" value="QFQ01459.1"/>
    <property type="molecule type" value="Genomic_DNA"/>
</dbReference>
<reference evidence="8" key="1">
    <citation type="submission" date="2019-10" db="EMBL/GenBank/DDBJ databases">
        <title>Complete genome sequence of Corynebacterium urogenitalis DSM 108747, isolated from the genital tract of a cow.</title>
        <authorList>
            <person name="Ruckert C."/>
            <person name="Ballas P."/>
            <person name="Wagener K."/>
            <person name="Drillich M."/>
            <person name="Kaempfer P."/>
            <person name="Busse H.-J."/>
            <person name="Ehling-Schulz M."/>
        </authorList>
    </citation>
    <scope>NUCLEOTIDE SEQUENCE [LARGE SCALE GENOMIC DNA]</scope>
    <source>
        <strain evidence="8">LMM 1652</strain>
    </source>
</reference>
<evidence type="ECO:0000256" key="1">
    <source>
        <dbReference type="ARBA" id="ARBA00002190"/>
    </source>
</evidence>
<keyword evidence="4 6" id="KW-0238">DNA-binding</keyword>
<evidence type="ECO:0000256" key="5">
    <source>
        <dbReference type="ARBA" id="ARBA00023172"/>
    </source>
</evidence>
<sequence length="369" mass="41692">MCGADYATVSPERTNRRNGYRHRQLDTRVGSIDVAIPKLRTGSFFPDWLLERRSRTERALTTVVATCYLKGVSTRRMNDLVATLGISNLSKSQISDMAKELDTMVDEFRTRRLDQGPYFYLSCDALTMKVREGGRVVKTSVLIATGVNNEGYRELLGMQVATSESVESWTGFFQDLKARGLGEVYLVTSDAHLGIQAAVAQVLPTASWQRCRTHCAKNLSSKVSRRGWTTLSGMFHSIFQQADARSTWGQAREVVEFCHQRFPEVADYLEESWEEILAFTCTPKAVWTKVWSNNPTERCNRKIRRRTDVVGIFPNRAAVVRLVGVVLAEQHDDWLQQKRYMSLASLEQTRALIAANTVDTGEHPRNDAA</sequence>
<gene>
    <name evidence="7" type="ORF">CUROG_00265</name>
</gene>
<dbReference type="KEGG" id="cuo:CUROG_00265"/>
<dbReference type="GO" id="GO:0006313">
    <property type="term" value="P:DNA transposition"/>
    <property type="evidence" value="ECO:0007669"/>
    <property type="project" value="UniProtKB-UniRule"/>
</dbReference>
<evidence type="ECO:0000313" key="8">
    <source>
        <dbReference type="Proteomes" id="UP000326711"/>
    </source>
</evidence>
<dbReference type="NCBIfam" id="NF033543">
    <property type="entry name" value="transpos_IS256"/>
    <property type="match status" value="1"/>
</dbReference>
<comment type="similarity">
    <text evidence="2 6">Belongs to the transposase mutator family.</text>
</comment>
<keyword evidence="8" id="KW-1185">Reference proteome</keyword>
<proteinExistence type="inferred from homology"/>
<name>A0A5J6Z7T2_9CORY</name>
<evidence type="ECO:0000256" key="6">
    <source>
        <dbReference type="RuleBase" id="RU365089"/>
    </source>
</evidence>
<accession>A0A5J6Z7T2</accession>
<dbReference type="Pfam" id="PF00872">
    <property type="entry name" value="Transposase_mut"/>
    <property type="match status" value="1"/>
</dbReference>
<evidence type="ECO:0000313" key="7">
    <source>
        <dbReference type="EMBL" id="QFQ01459.1"/>
    </source>
</evidence>
<evidence type="ECO:0000256" key="4">
    <source>
        <dbReference type="ARBA" id="ARBA00023125"/>
    </source>
</evidence>
<keyword evidence="6" id="KW-0814">Transposable element</keyword>
<dbReference type="PROSITE" id="PS01007">
    <property type="entry name" value="TRANSPOSASE_MUTATOR"/>
    <property type="match status" value="1"/>
</dbReference>
<dbReference type="AlphaFoldDB" id="A0A5J6Z7T2"/>
<dbReference type="PANTHER" id="PTHR33217">
    <property type="entry name" value="TRANSPOSASE FOR INSERTION SEQUENCE ELEMENT IS1081"/>
    <property type="match status" value="1"/>
</dbReference>
<keyword evidence="5 6" id="KW-0233">DNA recombination</keyword>
<comment type="function">
    <text evidence="1 6">Required for the transposition of the insertion element.</text>
</comment>
<evidence type="ECO:0000256" key="2">
    <source>
        <dbReference type="ARBA" id="ARBA00010961"/>
    </source>
</evidence>
<dbReference type="GO" id="GO:0004803">
    <property type="term" value="F:transposase activity"/>
    <property type="evidence" value="ECO:0007669"/>
    <property type="project" value="UniProtKB-UniRule"/>
</dbReference>
<dbReference type="GO" id="GO:0003677">
    <property type="term" value="F:DNA binding"/>
    <property type="evidence" value="ECO:0007669"/>
    <property type="project" value="UniProtKB-UniRule"/>
</dbReference>
<evidence type="ECO:0000256" key="3">
    <source>
        <dbReference type="ARBA" id="ARBA00022578"/>
    </source>
</evidence>
<dbReference type="InterPro" id="IPR001207">
    <property type="entry name" value="Transposase_mutator"/>
</dbReference>
<protein>
    <recommendedName>
        <fullName evidence="6">Mutator family transposase</fullName>
    </recommendedName>
</protein>
<dbReference type="PANTHER" id="PTHR33217:SF7">
    <property type="entry name" value="TRANSPOSASE FOR INSERTION SEQUENCE ELEMENT IS1081"/>
    <property type="match status" value="1"/>
</dbReference>
<keyword evidence="3 6" id="KW-0815">Transposition</keyword>
<dbReference type="Proteomes" id="UP000326711">
    <property type="component" value="Chromosome"/>
</dbReference>
<organism evidence="7 8">
    <name type="scientific">Corynebacterium urogenitale</name>
    <dbReference type="NCBI Taxonomy" id="2487892"/>
    <lineage>
        <taxon>Bacteria</taxon>
        <taxon>Bacillati</taxon>
        <taxon>Actinomycetota</taxon>
        <taxon>Actinomycetes</taxon>
        <taxon>Mycobacteriales</taxon>
        <taxon>Corynebacteriaceae</taxon>
        <taxon>Corynebacterium</taxon>
    </lineage>
</organism>